<dbReference type="SUPFAM" id="SSF52540">
    <property type="entry name" value="P-loop containing nucleoside triphosphate hydrolases"/>
    <property type="match status" value="1"/>
</dbReference>
<keyword evidence="3" id="KW-1185">Reference proteome</keyword>
<accession>A0ABD5ZHF6</accession>
<reference evidence="2 3" key="1">
    <citation type="journal article" date="2019" name="Int. J. Syst. Evol. Microbiol.">
        <title>The Global Catalogue of Microorganisms (GCM) 10K type strain sequencing project: providing services to taxonomists for standard genome sequencing and annotation.</title>
        <authorList>
            <consortium name="The Broad Institute Genomics Platform"/>
            <consortium name="The Broad Institute Genome Sequencing Center for Infectious Disease"/>
            <person name="Wu L."/>
            <person name="Ma J."/>
        </authorList>
    </citation>
    <scope>NUCLEOTIDE SEQUENCE [LARGE SCALE GENOMIC DNA]</scope>
    <source>
        <strain evidence="2 3">DSM 29988</strain>
    </source>
</reference>
<keyword evidence="2" id="KW-0067">ATP-binding</keyword>
<name>A0ABD5ZHF6_9EURY</name>
<gene>
    <name evidence="2" type="ORF">ACFQJC_14510</name>
</gene>
<sequence length="269" mass="30280">MQLLFAAKSGWGKSYHGQGYIEASIPKYERCVILDYKDEYRGLVKAGFCRNYIIGPVEHQTWDDSDFRQLIERGERLQLPRYRLDDDQWREVCDQIIRVAREMRDVLIIIDEAHFVAPQDTKLPSNVKGLATTGRGEQASAIWLTQRLTEIDSTVVSQADAYMLGGFGSDADLKKLRNPLDYTPEIHNPGGTPLDPAAYPEQLHAEDAGAITLRKWTDPPKDPDGDVIGSEWIYSDDSGAMERISTKGMEMESTHFGPQGKGLNRPSYA</sequence>
<dbReference type="Proteomes" id="UP001596481">
    <property type="component" value="Unassembled WGS sequence"/>
</dbReference>
<dbReference type="InterPro" id="IPR027417">
    <property type="entry name" value="P-loop_NTPase"/>
</dbReference>
<keyword evidence="2" id="KW-0547">Nucleotide-binding</keyword>
<evidence type="ECO:0000256" key="1">
    <source>
        <dbReference type="SAM" id="MobiDB-lite"/>
    </source>
</evidence>
<dbReference type="RefSeq" id="WP_390224665.1">
    <property type="nucleotide sequence ID" value="NZ_JBHTAA010000005.1"/>
</dbReference>
<dbReference type="EMBL" id="JBHTAA010000005">
    <property type="protein sequence ID" value="MFC7204729.1"/>
    <property type="molecule type" value="Genomic_DNA"/>
</dbReference>
<dbReference type="Gene3D" id="3.40.50.300">
    <property type="entry name" value="P-loop containing nucleotide triphosphate hydrolases"/>
    <property type="match status" value="1"/>
</dbReference>
<evidence type="ECO:0000313" key="2">
    <source>
        <dbReference type="EMBL" id="MFC7204729.1"/>
    </source>
</evidence>
<proteinExistence type="predicted"/>
<protein>
    <submittedName>
        <fullName evidence="2">ATP-binding protein</fullName>
    </submittedName>
</protein>
<organism evidence="2 3">
    <name type="scientific">Haloferax namakaokahaiae</name>
    <dbReference type="NCBI Taxonomy" id="1748331"/>
    <lineage>
        <taxon>Archaea</taxon>
        <taxon>Methanobacteriati</taxon>
        <taxon>Methanobacteriota</taxon>
        <taxon>Stenosarchaea group</taxon>
        <taxon>Halobacteria</taxon>
        <taxon>Halobacteriales</taxon>
        <taxon>Haloferacaceae</taxon>
        <taxon>Haloferax</taxon>
    </lineage>
</organism>
<dbReference type="AlphaFoldDB" id="A0ABD5ZHF6"/>
<feature type="region of interest" description="Disordered" evidence="1">
    <location>
        <begin position="250"/>
        <end position="269"/>
    </location>
</feature>
<evidence type="ECO:0000313" key="3">
    <source>
        <dbReference type="Proteomes" id="UP001596481"/>
    </source>
</evidence>
<dbReference type="GO" id="GO:0005524">
    <property type="term" value="F:ATP binding"/>
    <property type="evidence" value="ECO:0007669"/>
    <property type="project" value="UniProtKB-KW"/>
</dbReference>
<comment type="caution">
    <text evidence="2">The sequence shown here is derived from an EMBL/GenBank/DDBJ whole genome shotgun (WGS) entry which is preliminary data.</text>
</comment>